<accession>A0A4Q7Z1H0</accession>
<dbReference type="EMBL" id="SHKW01000001">
    <property type="protein sequence ID" value="RZU43491.1"/>
    <property type="molecule type" value="Genomic_DNA"/>
</dbReference>
<evidence type="ECO:0000313" key="7">
    <source>
        <dbReference type="EMBL" id="RZU43491.1"/>
    </source>
</evidence>
<evidence type="ECO:0000256" key="4">
    <source>
        <dbReference type="ARBA" id="ARBA00023136"/>
    </source>
</evidence>
<dbReference type="PROSITE" id="PS00217">
    <property type="entry name" value="SUGAR_TRANSPORT_2"/>
    <property type="match status" value="1"/>
</dbReference>
<feature type="transmembrane region" description="Helical" evidence="5">
    <location>
        <begin position="24"/>
        <end position="50"/>
    </location>
</feature>
<dbReference type="PROSITE" id="PS50850">
    <property type="entry name" value="MFS"/>
    <property type="match status" value="1"/>
</dbReference>
<dbReference type="InterPro" id="IPR005829">
    <property type="entry name" value="Sugar_transporter_CS"/>
</dbReference>
<feature type="transmembrane region" description="Helical" evidence="5">
    <location>
        <begin position="180"/>
        <end position="199"/>
    </location>
</feature>
<gene>
    <name evidence="7" type="ORF">BDD14_5157</name>
</gene>
<feature type="transmembrane region" description="Helical" evidence="5">
    <location>
        <begin position="392"/>
        <end position="414"/>
    </location>
</feature>
<feature type="transmembrane region" description="Helical" evidence="5">
    <location>
        <begin position="234"/>
        <end position="254"/>
    </location>
</feature>
<keyword evidence="4 5" id="KW-0472">Membrane</keyword>
<evidence type="ECO:0000256" key="2">
    <source>
        <dbReference type="ARBA" id="ARBA00022692"/>
    </source>
</evidence>
<keyword evidence="3 5" id="KW-1133">Transmembrane helix</keyword>
<feature type="transmembrane region" description="Helical" evidence="5">
    <location>
        <begin position="88"/>
        <end position="106"/>
    </location>
</feature>
<dbReference type="InterPro" id="IPR020846">
    <property type="entry name" value="MFS_dom"/>
</dbReference>
<dbReference type="PANTHER" id="PTHR23508">
    <property type="entry name" value="CARBOXYLIC ACID TRANSPORTER PROTEIN HOMOLOG"/>
    <property type="match status" value="1"/>
</dbReference>
<sequence length="440" mass="47645">MLASRGMGFLGELKSLTSAQRTTFAACFLGWTLDAFDFFLLTVCLRAIAADFHVGIPQIAEAIFWTLVMRPLGALIFGMLAERYGRRPTLIINIICFSIFELASAFAPTLGIFLVCRALFGIAMGGEWGVGAALALESLPARGRGFFSGLLQEGYVVGNLLAAALYGVLFPHLHGTGMLTGWRVMFMIGALPALLAFYMQFKVEESPTWLEAQRRRRSEGRAGSRVSFQQFRQYLPTFLFLVLLMTAFNSFSHGTQDLYPTLLEKDHALDPGRVGFIVVISNIGAMLGGIVCGALSERLGRKRMIIIAALCSIPMIPLWAWSHTVPALALGGFLMQFAVQGAFGVIPAHLNELAPGPVRAVFPGVTYQLGNLVSSRNGVFQARLAQHFSGGALNAVMSWTVVVGALSIALVTGLGREARGEDWSVASEDTAVQRESAIDR</sequence>
<dbReference type="RefSeq" id="WP_242618177.1">
    <property type="nucleotide sequence ID" value="NZ_SHKW01000001.1"/>
</dbReference>
<dbReference type="Pfam" id="PF00083">
    <property type="entry name" value="Sugar_tr"/>
    <property type="match status" value="2"/>
</dbReference>
<feature type="transmembrane region" description="Helical" evidence="5">
    <location>
        <begin position="156"/>
        <end position="174"/>
    </location>
</feature>
<dbReference type="PANTHER" id="PTHR23508:SF10">
    <property type="entry name" value="CARBOXYLIC ACID TRANSPORTER PROTEIN HOMOLOG"/>
    <property type="match status" value="1"/>
</dbReference>
<proteinExistence type="predicted"/>
<comment type="subcellular location">
    <subcellularLocation>
        <location evidence="1">Membrane</location>
        <topology evidence="1">Multi-pass membrane protein</topology>
    </subcellularLocation>
</comment>
<feature type="transmembrane region" description="Helical" evidence="5">
    <location>
        <begin position="62"/>
        <end position="81"/>
    </location>
</feature>
<comment type="caution">
    <text evidence="7">The sequence shown here is derived from an EMBL/GenBank/DDBJ whole genome shotgun (WGS) entry which is preliminary data.</text>
</comment>
<keyword evidence="2 5" id="KW-0812">Transmembrane</keyword>
<dbReference type="Proteomes" id="UP000292958">
    <property type="component" value="Unassembled WGS sequence"/>
</dbReference>
<dbReference type="Gene3D" id="1.20.1250.20">
    <property type="entry name" value="MFS general substrate transporter like domains"/>
    <property type="match status" value="2"/>
</dbReference>
<evidence type="ECO:0000256" key="5">
    <source>
        <dbReference type="SAM" id="Phobius"/>
    </source>
</evidence>
<feature type="domain" description="Major facilitator superfamily (MFS) profile" evidence="6">
    <location>
        <begin position="23"/>
        <end position="416"/>
    </location>
</feature>
<evidence type="ECO:0000256" key="3">
    <source>
        <dbReference type="ARBA" id="ARBA00022989"/>
    </source>
</evidence>
<dbReference type="InterPro" id="IPR036259">
    <property type="entry name" value="MFS_trans_sf"/>
</dbReference>
<feature type="transmembrane region" description="Helical" evidence="5">
    <location>
        <begin position="274"/>
        <end position="295"/>
    </location>
</feature>
<feature type="transmembrane region" description="Helical" evidence="5">
    <location>
        <begin position="304"/>
        <end position="321"/>
    </location>
</feature>
<organism evidence="7 8">
    <name type="scientific">Edaphobacter modestus</name>
    <dbReference type="NCBI Taxonomy" id="388466"/>
    <lineage>
        <taxon>Bacteria</taxon>
        <taxon>Pseudomonadati</taxon>
        <taxon>Acidobacteriota</taxon>
        <taxon>Terriglobia</taxon>
        <taxon>Terriglobales</taxon>
        <taxon>Acidobacteriaceae</taxon>
        <taxon>Edaphobacter</taxon>
    </lineage>
</organism>
<dbReference type="GO" id="GO:0046943">
    <property type="term" value="F:carboxylic acid transmembrane transporter activity"/>
    <property type="evidence" value="ECO:0007669"/>
    <property type="project" value="TreeGrafter"/>
</dbReference>
<reference evidence="7 8" key="1">
    <citation type="submission" date="2019-02" db="EMBL/GenBank/DDBJ databases">
        <title>Genomic Encyclopedia of Archaeal and Bacterial Type Strains, Phase II (KMG-II): from individual species to whole genera.</title>
        <authorList>
            <person name="Goeker M."/>
        </authorList>
    </citation>
    <scope>NUCLEOTIDE SEQUENCE [LARGE SCALE GENOMIC DNA]</scope>
    <source>
        <strain evidence="7 8">DSM 18101</strain>
    </source>
</reference>
<dbReference type="SUPFAM" id="SSF103473">
    <property type="entry name" value="MFS general substrate transporter"/>
    <property type="match status" value="1"/>
</dbReference>
<protein>
    <submittedName>
        <fullName evidence="7">SHS family lactate transporter-like MFS transporter</fullName>
    </submittedName>
</protein>
<feature type="transmembrane region" description="Helical" evidence="5">
    <location>
        <begin position="112"/>
        <end position="136"/>
    </location>
</feature>
<dbReference type="AlphaFoldDB" id="A0A4Q7Z1H0"/>
<evidence type="ECO:0000259" key="6">
    <source>
        <dbReference type="PROSITE" id="PS50850"/>
    </source>
</evidence>
<evidence type="ECO:0000313" key="8">
    <source>
        <dbReference type="Proteomes" id="UP000292958"/>
    </source>
</evidence>
<dbReference type="InterPro" id="IPR005828">
    <property type="entry name" value="MFS_sugar_transport-like"/>
</dbReference>
<dbReference type="GO" id="GO:0005886">
    <property type="term" value="C:plasma membrane"/>
    <property type="evidence" value="ECO:0007669"/>
    <property type="project" value="TreeGrafter"/>
</dbReference>
<name>A0A4Q7Z1H0_9BACT</name>
<keyword evidence="8" id="KW-1185">Reference proteome</keyword>
<evidence type="ECO:0000256" key="1">
    <source>
        <dbReference type="ARBA" id="ARBA00004141"/>
    </source>
</evidence>